<dbReference type="PROSITE" id="PS51845">
    <property type="entry name" value="PDEASE_I_2"/>
    <property type="match status" value="1"/>
</dbReference>
<evidence type="ECO:0000313" key="9">
    <source>
        <dbReference type="Proteomes" id="UP000419144"/>
    </source>
</evidence>
<gene>
    <name evidence="8" type="ORF">LtaPh_1810800</name>
</gene>
<dbReference type="GO" id="GO:0007165">
    <property type="term" value="P:signal transduction"/>
    <property type="evidence" value="ECO:0007669"/>
    <property type="project" value="InterPro"/>
</dbReference>
<dbReference type="InterPro" id="IPR002073">
    <property type="entry name" value="PDEase_catalytic_dom"/>
</dbReference>
<evidence type="ECO:0000256" key="3">
    <source>
        <dbReference type="PIRSR" id="PIRSR623088-1"/>
    </source>
</evidence>
<feature type="binding site" evidence="4">
    <location>
        <position position="428"/>
    </location>
    <ligand>
        <name>AMP</name>
        <dbReference type="ChEBI" id="CHEBI:456215"/>
    </ligand>
</feature>
<comment type="caution">
    <text evidence="8">The sequence shown here is derived from an EMBL/GenBank/DDBJ whole genome shotgun (WGS) entry which is preliminary data.</text>
</comment>
<feature type="binding site" evidence="5">
    <location>
        <position position="428"/>
    </location>
    <ligand>
        <name>Zn(2+)</name>
        <dbReference type="ChEBI" id="CHEBI:29105"/>
        <label>2</label>
    </ligand>
</feature>
<dbReference type="Proteomes" id="UP000419144">
    <property type="component" value="Unassembled WGS sequence"/>
</dbReference>
<accession>A0A640KF55</accession>
<dbReference type="PANTHER" id="PTHR11347">
    <property type="entry name" value="CYCLIC NUCLEOTIDE PHOSPHODIESTERASE"/>
    <property type="match status" value="1"/>
</dbReference>
<evidence type="ECO:0000313" key="8">
    <source>
        <dbReference type="EMBL" id="GET87821.1"/>
    </source>
</evidence>
<name>A0A640KF55_LEITA</name>
<feature type="binding site" evidence="4">
    <location>
        <position position="589"/>
    </location>
    <ligand>
        <name>AMP</name>
        <dbReference type="ChEBI" id="CHEBI:456215"/>
    </ligand>
</feature>
<evidence type="ECO:0000256" key="1">
    <source>
        <dbReference type="ARBA" id="ARBA00022723"/>
    </source>
</evidence>
<dbReference type="VEuPathDB" id="TriTrypDB:LtaPh_1810800"/>
<proteinExistence type="inferred from homology"/>
<evidence type="ECO:0000259" key="7">
    <source>
        <dbReference type="PROSITE" id="PS51845"/>
    </source>
</evidence>
<dbReference type="PROSITE" id="PS00126">
    <property type="entry name" value="PDEASE_I_1"/>
    <property type="match status" value="1"/>
</dbReference>
<keyword evidence="9" id="KW-1185">Reference proteome</keyword>
<reference evidence="8" key="1">
    <citation type="submission" date="2019-11" db="EMBL/GenBank/DDBJ databases">
        <title>Leishmania tarentolae CDS.</title>
        <authorList>
            <person name="Goto Y."/>
            <person name="Yamagishi J."/>
        </authorList>
    </citation>
    <scope>NUCLEOTIDE SEQUENCE [LARGE SCALE GENOMIC DNA]</scope>
    <source>
        <strain evidence="8">Parrot Tar II</strain>
    </source>
</reference>
<dbReference type="Gene3D" id="1.10.1300.10">
    <property type="entry name" value="3'5'-cyclic nucleotide phosphodiesterase, catalytic domain"/>
    <property type="match status" value="1"/>
</dbReference>
<feature type="binding site" evidence="5">
    <location>
        <position position="389"/>
    </location>
    <ligand>
        <name>Zn(2+)</name>
        <dbReference type="ChEBI" id="CHEBI:29105"/>
        <label>1</label>
    </ligand>
</feature>
<evidence type="ECO:0000256" key="4">
    <source>
        <dbReference type="PIRSR" id="PIRSR623088-2"/>
    </source>
</evidence>
<evidence type="ECO:0000256" key="5">
    <source>
        <dbReference type="PIRSR" id="PIRSR623088-3"/>
    </source>
</evidence>
<dbReference type="GO" id="GO:0004114">
    <property type="term" value="F:3',5'-cyclic-nucleotide phosphodiesterase activity"/>
    <property type="evidence" value="ECO:0007669"/>
    <property type="project" value="InterPro"/>
</dbReference>
<evidence type="ECO:0000256" key="6">
    <source>
        <dbReference type="RuleBase" id="RU363067"/>
    </source>
</evidence>
<dbReference type="EMBL" id="BLBS01000023">
    <property type="protein sequence ID" value="GET87821.1"/>
    <property type="molecule type" value="Genomic_DNA"/>
</dbReference>
<organism evidence="8 9">
    <name type="scientific">Leishmania tarentolae</name>
    <name type="common">Sauroleishmania tarentolae</name>
    <dbReference type="NCBI Taxonomy" id="5689"/>
    <lineage>
        <taxon>Eukaryota</taxon>
        <taxon>Discoba</taxon>
        <taxon>Euglenozoa</taxon>
        <taxon>Kinetoplastea</taxon>
        <taxon>Metakinetoplastina</taxon>
        <taxon>Trypanosomatida</taxon>
        <taxon>Trypanosomatidae</taxon>
        <taxon>Leishmaniinae</taxon>
        <taxon>Leishmania</taxon>
        <taxon>lizard Leishmania</taxon>
    </lineage>
</organism>
<dbReference type="InterPro" id="IPR023088">
    <property type="entry name" value="PDEase"/>
</dbReference>
<dbReference type="FunFam" id="1.10.1300.10:FF:000021">
    <property type="entry name" value="Phosphodiesterase"/>
    <property type="match status" value="1"/>
</dbReference>
<feature type="binding site" evidence="4">
    <location>
        <position position="538"/>
    </location>
    <ligand>
        <name>AMP</name>
        <dbReference type="ChEBI" id="CHEBI:456215"/>
    </ligand>
</feature>
<feature type="binding site" evidence="4">
    <location>
        <begin position="385"/>
        <end position="389"/>
    </location>
    <ligand>
        <name>AMP</name>
        <dbReference type="ChEBI" id="CHEBI:456215"/>
    </ligand>
</feature>
<dbReference type="InterPro" id="IPR036971">
    <property type="entry name" value="PDEase_catalytic_dom_sf"/>
</dbReference>
<dbReference type="SUPFAM" id="SSF109604">
    <property type="entry name" value="HD-domain/PDEase-like"/>
    <property type="match status" value="1"/>
</dbReference>
<feature type="binding site" evidence="5">
    <location>
        <position position="427"/>
    </location>
    <ligand>
        <name>Zn(2+)</name>
        <dbReference type="ChEBI" id="CHEBI:29105"/>
        <label>1</label>
    </ligand>
</feature>
<feature type="domain" description="PDEase" evidence="7">
    <location>
        <begin position="280"/>
        <end position="631"/>
    </location>
</feature>
<dbReference type="InterPro" id="IPR003607">
    <property type="entry name" value="HD/PDEase_dom"/>
</dbReference>
<dbReference type="Pfam" id="PF00233">
    <property type="entry name" value="PDEase_I"/>
    <property type="match status" value="1"/>
</dbReference>
<comment type="cofactor">
    <cofactor evidence="6">
        <name>a divalent metal cation</name>
        <dbReference type="ChEBI" id="CHEBI:60240"/>
    </cofactor>
    <text evidence="6">Binds 2 divalent metal cations per subunit. Site 1 may preferentially bind zinc ions, while site 2 has a preference for magnesium and/or manganese ions.</text>
</comment>
<dbReference type="EC" id="3.1.4.-" evidence="6"/>
<dbReference type="InterPro" id="IPR023174">
    <property type="entry name" value="PDEase_CS"/>
</dbReference>
<dbReference type="AlphaFoldDB" id="A0A640KF55"/>
<dbReference type="PRINTS" id="PR00387">
    <property type="entry name" value="PDIESTERASE1"/>
</dbReference>
<dbReference type="GO" id="GO:0046872">
    <property type="term" value="F:metal ion binding"/>
    <property type="evidence" value="ECO:0007669"/>
    <property type="project" value="UniProtKB-KW"/>
</dbReference>
<protein>
    <recommendedName>
        <fullName evidence="6">Phosphodiesterase</fullName>
        <ecNumber evidence="6">3.1.4.-</ecNumber>
    </recommendedName>
</protein>
<evidence type="ECO:0000256" key="2">
    <source>
        <dbReference type="ARBA" id="ARBA00022801"/>
    </source>
</evidence>
<dbReference type="CDD" id="cd00077">
    <property type="entry name" value="HDc"/>
    <property type="match status" value="1"/>
</dbReference>
<feature type="binding site" evidence="5">
    <location>
        <position position="428"/>
    </location>
    <ligand>
        <name>Zn(2+)</name>
        <dbReference type="ChEBI" id="CHEBI:29105"/>
        <label>1</label>
    </ligand>
</feature>
<sequence length="631" mass="70744">MTDFLEQLQRLASVYAVCGNTVCVMAGMNITAEELAFRSYDSLEGASYMCSLNEKALTTAKASLCDNADWSSFFREVKLAFNSGKVTVHPGNVYRSSGTAAAPVSADSKGLASSMEVHCLSVSGEKHATFVLERTTEDQQQYILKSMLQAHHIHNHPKEYKQKLLHIMEAKKVACAKREALDLELVALNDNLTRNKHKQKMSSERKEELLKNLGSYSTESAGDPWRAIQEQQQKVAGENNKSRLPNPLGDCTCKDLDLVLLRMIKSRWLSPEQIDASSPANRVVQPFSKEDLAIQVSQLTGSRAAVWRALDSINSWSYRVFDLQAAMSGDDSLSLLTQTHGGSLMVTMYALLCMHNFLQKFQIDEQVALNWISLVEAGYHSNPYHNSMHAADVLQITDFIITQGGLVQRCDLSDIQVFSALLAAAIHDFDHPGINNNFHIKTGSYLATLYNDRSVLENLHVSSVFEHMKNPAFNILASFSDEQRHDIRETMIEMVLATDMGSHGKYVASLKGKMQERSSFTQTSEQNLCLAIVLKMADISNCGRPLDIYLRWAAKVSDEFYQQGDRERSLGLECSPFMDRLRPSLAKSQIAFMNYIITPFFEQVAELLPDMRFVVGLVEENKAYWATHDDS</sequence>
<feature type="binding site" evidence="5">
    <location>
        <position position="538"/>
    </location>
    <ligand>
        <name>Zn(2+)</name>
        <dbReference type="ChEBI" id="CHEBI:29105"/>
        <label>1</label>
    </ligand>
</feature>
<dbReference type="OrthoDB" id="546632at2759"/>
<keyword evidence="2 6" id="KW-0378">Hydrolase</keyword>
<keyword evidence="1 5" id="KW-0479">Metal-binding</keyword>
<feature type="active site" description="Proton donor" evidence="3">
    <location>
        <position position="385"/>
    </location>
</feature>
<dbReference type="SMART" id="SM00471">
    <property type="entry name" value="HDc"/>
    <property type="match status" value="1"/>
</dbReference>
<comment type="similarity">
    <text evidence="6">Belongs to the cyclic nucleotide phosphodiesterase family.</text>
</comment>